<comment type="caution">
    <text evidence="2">The sequence shown here is derived from an EMBL/GenBank/DDBJ whole genome shotgun (WGS) entry which is preliminary data.</text>
</comment>
<dbReference type="Proteomes" id="UP001501251">
    <property type="component" value="Unassembled WGS sequence"/>
</dbReference>
<dbReference type="RefSeq" id="WP_344917970.1">
    <property type="nucleotide sequence ID" value="NZ_BAABAQ010000003.1"/>
</dbReference>
<dbReference type="EMBL" id="BAABAQ010000003">
    <property type="protein sequence ID" value="GAA4189011.1"/>
    <property type="molecule type" value="Genomic_DNA"/>
</dbReference>
<name>A0ABP8ART9_9ACTN</name>
<proteinExistence type="predicted"/>
<accession>A0ABP8ART9</accession>
<protein>
    <submittedName>
        <fullName evidence="2">Uncharacterized protein</fullName>
    </submittedName>
</protein>
<feature type="region of interest" description="Disordered" evidence="1">
    <location>
        <begin position="1"/>
        <end position="42"/>
    </location>
</feature>
<reference evidence="3" key="1">
    <citation type="journal article" date="2019" name="Int. J. Syst. Evol. Microbiol.">
        <title>The Global Catalogue of Microorganisms (GCM) 10K type strain sequencing project: providing services to taxonomists for standard genome sequencing and annotation.</title>
        <authorList>
            <consortium name="The Broad Institute Genomics Platform"/>
            <consortium name="The Broad Institute Genome Sequencing Center for Infectious Disease"/>
            <person name="Wu L."/>
            <person name="Ma J."/>
        </authorList>
    </citation>
    <scope>NUCLEOTIDE SEQUENCE [LARGE SCALE GENOMIC DNA]</scope>
    <source>
        <strain evidence="3">JCM 17388</strain>
    </source>
</reference>
<evidence type="ECO:0000313" key="3">
    <source>
        <dbReference type="Proteomes" id="UP001501251"/>
    </source>
</evidence>
<feature type="compositionally biased region" description="Gly residues" evidence="1">
    <location>
        <begin position="19"/>
        <end position="28"/>
    </location>
</feature>
<keyword evidence="3" id="KW-1185">Reference proteome</keyword>
<sequence length="42" mass="4250">MSEITTGGLPFEGAEPGQVSGGLPGGWGPTHRPEGRVRESTG</sequence>
<feature type="compositionally biased region" description="Basic and acidic residues" evidence="1">
    <location>
        <begin position="31"/>
        <end position="42"/>
    </location>
</feature>
<evidence type="ECO:0000256" key="1">
    <source>
        <dbReference type="SAM" id="MobiDB-lite"/>
    </source>
</evidence>
<organism evidence="2 3">
    <name type="scientific">Streptosporangium oxazolinicum</name>
    <dbReference type="NCBI Taxonomy" id="909287"/>
    <lineage>
        <taxon>Bacteria</taxon>
        <taxon>Bacillati</taxon>
        <taxon>Actinomycetota</taxon>
        <taxon>Actinomycetes</taxon>
        <taxon>Streptosporangiales</taxon>
        <taxon>Streptosporangiaceae</taxon>
        <taxon>Streptosporangium</taxon>
    </lineage>
</organism>
<gene>
    <name evidence="2" type="ORF">GCM10022252_25200</name>
</gene>
<evidence type="ECO:0000313" key="2">
    <source>
        <dbReference type="EMBL" id="GAA4189011.1"/>
    </source>
</evidence>